<accession>A0A8X6Y467</accession>
<sequence length="151" mass="16876">MPFRLKLHSSVNSTCAVKSCCTVNRWRNHREKSSRADGWLLSMRAQVVYDRGEGLRLPTIAKPSCGSHLRRRIQSARSSPVAPEIHGTRAVRFGLLALLVRSVSCIPLTNEPVSLRRRCKRSKVFLFGKCLKGDCSPYNHRASTAFPSATP</sequence>
<dbReference type="EMBL" id="BMAV01015649">
    <property type="protein sequence ID" value="GFY65726.1"/>
    <property type="molecule type" value="Genomic_DNA"/>
</dbReference>
<evidence type="ECO:0000313" key="1">
    <source>
        <dbReference type="EMBL" id="GFY65726.1"/>
    </source>
</evidence>
<keyword evidence="2" id="KW-1185">Reference proteome</keyword>
<evidence type="ECO:0000313" key="2">
    <source>
        <dbReference type="Proteomes" id="UP000886998"/>
    </source>
</evidence>
<dbReference type="Proteomes" id="UP000886998">
    <property type="component" value="Unassembled WGS sequence"/>
</dbReference>
<gene>
    <name evidence="1" type="primary">NCL1_20447</name>
    <name evidence="1" type="ORF">TNIN_450201</name>
</gene>
<name>A0A8X6Y467_9ARAC</name>
<reference evidence="1" key="1">
    <citation type="submission" date="2020-08" db="EMBL/GenBank/DDBJ databases">
        <title>Multicomponent nature underlies the extraordinary mechanical properties of spider dragline silk.</title>
        <authorList>
            <person name="Kono N."/>
            <person name="Nakamura H."/>
            <person name="Mori M."/>
            <person name="Yoshida Y."/>
            <person name="Ohtoshi R."/>
            <person name="Malay A.D."/>
            <person name="Moran D.A.P."/>
            <person name="Tomita M."/>
            <person name="Numata K."/>
            <person name="Arakawa K."/>
        </authorList>
    </citation>
    <scope>NUCLEOTIDE SEQUENCE</scope>
</reference>
<protein>
    <submittedName>
        <fullName evidence="1">Uncharacterized protein</fullName>
    </submittedName>
</protein>
<proteinExistence type="predicted"/>
<dbReference type="AlphaFoldDB" id="A0A8X6Y467"/>
<organism evidence="1 2">
    <name type="scientific">Trichonephila inaurata madagascariensis</name>
    <dbReference type="NCBI Taxonomy" id="2747483"/>
    <lineage>
        <taxon>Eukaryota</taxon>
        <taxon>Metazoa</taxon>
        <taxon>Ecdysozoa</taxon>
        <taxon>Arthropoda</taxon>
        <taxon>Chelicerata</taxon>
        <taxon>Arachnida</taxon>
        <taxon>Araneae</taxon>
        <taxon>Araneomorphae</taxon>
        <taxon>Entelegynae</taxon>
        <taxon>Araneoidea</taxon>
        <taxon>Nephilidae</taxon>
        <taxon>Trichonephila</taxon>
        <taxon>Trichonephila inaurata</taxon>
    </lineage>
</organism>
<comment type="caution">
    <text evidence="1">The sequence shown here is derived from an EMBL/GenBank/DDBJ whole genome shotgun (WGS) entry which is preliminary data.</text>
</comment>